<feature type="signal peptide" evidence="2">
    <location>
        <begin position="1"/>
        <end position="20"/>
    </location>
</feature>
<dbReference type="PANTHER" id="PTHR34947:SF2">
    <property type="entry name" value="TRANSMEMBRANE PROTEIN"/>
    <property type="match status" value="1"/>
</dbReference>
<dbReference type="AlphaFoldDB" id="A0A7J0DZT5"/>
<dbReference type="PANTHER" id="PTHR34947">
    <property type="entry name" value="TRANSMEMBRANE PROTEIN"/>
    <property type="match status" value="1"/>
</dbReference>
<organism evidence="3 4">
    <name type="scientific">Actinidia rufa</name>
    <dbReference type="NCBI Taxonomy" id="165716"/>
    <lineage>
        <taxon>Eukaryota</taxon>
        <taxon>Viridiplantae</taxon>
        <taxon>Streptophyta</taxon>
        <taxon>Embryophyta</taxon>
        <taxon>Tracheophyta</taxon>
        <taxon>Spermatophyta</taxon>
        <taxon>Magnoliopsida</taxon>
        <taxon>eudicotyledons</taxon>
        <taxon>Gunneridae</taxon>
        <taxon>Pentapetalae</taxon>
        <taxon>asterids</taxon>
        <taxon>Ericales</taxon>
        <taxon>Actinidiaceae</taxon>
        <taxon>Actinidia</taxon>
    </lineage>
</organism>
<evidence type="ECO:0000313" key="4">
    <source>
        <dbReference type="Proteomes" id="UP000585474"/>
    </source>
</evidence>
<evidence type="ECO:0000256" key="1">
    <source>
        <dbReference type="SAM" id="MobiDB-lite"/>
    </source>
</evidence>
<dbReference type="Proteomes" id="UP000585474">
    <property type="component" value="Unassembled WGS sequence"/>
</dbReference>
<feature type="compositionally biased region" description="Acidic residues" evidence="1">
    <location>
        <begin position="48"/>
        <end position="59"/>
    </location>
</feature>
<feature type="chain" id="PRO_5029719270" evidence="2">
    <location>
        <begin position="21"/>
        <end position="113"/>
    </location>
</feature>
<dbReference type="OrthoDB" id="1727102at2759"/>
<sequence length="113" mass="13357">MDKIFIFLICNGILVFLAKSSSFKKIRDGFESSLEKEINEPLENVQEKEEEAYSMEGEIEDSKNFIEEEEEEEEEEIVNGLLSREELNKRFDEFIRRMKEEIRIGAQQQLVMA</sequence>
<comment type="caution">
    <text evidence="3">The sequence shown here is derived from an EMBL/GenBank/DDBJ whole genome shotgun (WGS) entry which is preliminary data.</text>
</comment>
<accession>A0A7J0DZT5</accession>
<gene>
    <name evidence="3" type="ORF">Acr_00g0094340</name>
</gene>
<keyword evidence="4" id="KW-1185">Reference proteome</keyword>
<reference evidence="4" key="1">
    <citation type="submission" date="2019-07" db="EMBL/GenBank/DDBJ databases">
        <title>De Novo Assembly of kiwifruit Actinidia rufa.</title>
        <authorList>
            <person name="Sugita-Konishi S."/>
            <person name="Sato K."/>
            <person name="Mori E."/>
            <person name="Abe Y."/>
            <person name="Kisaki G."/>
            <person name="Hamano K."/>
            <person name="Suezawa K."/>
            <person name="Otani M."/>
            <person name="Fukuda T."/>
            <person name="Manabe T."/>
            <person name="Gomi K."/>
            <person name="Tabuchi M."/>
            <person name="Akimitsu K."/>
            <person name="Kataoka I."/>
        </authorList>
    </citation>
    <scope>NUCLEOTIDE SEQUENCE [LARGE SCALE GENOMIC DNA]</scope>
    <source>
        <strain evidence="4">cv. Fuchu</strain>
    </source>
</reference>
<proteinExistence type="predicted"/>
<keyword evidence="2" id="KW-0732">Signal</keyword>
<evidence type="ECO:0000313" key="3">
    <source>
        <dbReference type="EMBL" id="GFS45129.1"/>
    </source>
</evidence>
<protein>
    <submittedName>
        <fullName evidence="3">Uncharacterized protein</fullName>
    </submittedName>
</protein>
<name>A0A7J0DZT5_9ERIC</name>
<feature type="region of interest" description="Disordered" evidence="1">
    <location>
        <begin position="41"/>
        <end position="60"/>
    </location>
</feature>
<dbReference type="EMBL" id="BJWL01000445">
    <property type="protein sequence ID" value="GFS45129.1"/>
    <property type="molecule type" value="Genomic_DNA"/>
</dbReference>
<evidence type="ECO:0000256" key="2">
    <source>
        <dbReference type="SAM" id="SignalP"/>
    </source>
</evidence>